<dbReference type="PROSITE" id="PS50109">
    <property type="entry name" value="HIS_KIN"/>
    <property type="match status" value="1"/>
</dbReference>
<feature type="transmembrane region" description="Helical" evidence="3">
    <location>
        <begin position="70"/>
        <end position="91"/>
    </location>
</feature>
<gene>
    <name evidence="5" type="ORF">VISI1226_04487</name>
</gene>
<dbReference type="InterPro" id="IPR036890">
    <property type="entry name" value="HATPase_C_sf"/>
</dbReference>
<dbReference type="PRINTS" id="PR00344">
    <property type="entry name" value="BCTRLSENSOR"/>
</dbReference>
<evidence type="ECO:0000256" key="2">
    <source>
        <dbReference type="ARBA" id="ARBA00012438"/>
    </source>
</evidence>
<dbReference type="Pfam" id="PF06580">
    <property type="entry name" value="His_kinase"/>
    <property type="match status" value="1"/>
</dbReference>
<keyword evidence="5" id="KW-0418">Kinase</keyword>
<evidence type="ECO:0000256" key="1">
    <source>
        <dbReference type="ARBA" id="ARBA00000085"/>
    </source>
</evidence>
<dbReference type="Gene3D" id="3.30.565.10">
    <property type="entry name" value="Histidine kinase-like ATPase, C-terminal domain"/>
    <property type="match status" value="1"/>
</dbReference>
<dbReference type="PANTHER" id="PTHR34220:SF9">
    <property type="entry name" value="SIGNAL TRANSDUCTION HISTIDINE KINASE INTERNAL REGION DOMAIN-CONTAINING PROTEIN"/>
    <property type="match status" value="1"/>
</dbReference>
<dbReference type="InterPro" id="IPR010559">
    <property type="entry name" value="Sig_transdc_His_kin_internal"/>
</dbReference>
<dbReference type="SMART" id="SM00387">
    <property type="entry name" value="HATPase_c"/>
    <property type="match status" value="1"/>
</dbReference>
<organism evidence="5 6">
    <name type="scientific">Vibrio sinaloensis DSM 21326</name>
    <dbReference type="NCBI Taxonomy" id="945550"/>
    <lineage>
        <taxon>Bacteria</taxon>
        <taxon>Pseudomonadati</taxon>
        <taxon>Pseudomonadota</taxon>
        <taxon>Gammaproteobacteria</taxon>
        <taxon>Vibrionales</taxon>
        <taxon>Vibrionaceae</taxon>
        <taxon>Vibrio</taxon>
        <taxon>Vibrio oreintalis group</taxon>
    </lineage>
</organism>
<keyword evidence="5" id="KW-0808">Transferase</keyword>
<evidence type="ECO:0000256" key="3">
    <source>
        <dbReference type="SAM" id="Phobius"/>
    </source>
</evidence>
<proteinExistence type="predicted"/>
<dbReference type="OrthoDB" id="2514702at2"/>
<dbReference type="InterPro" id="IPR003594">
    <property type="entry name" value="HATPase_dom"/>
</dbReference>
<dbReference type="InterPro" id="IPR004358">
    <property type="entry name" value="Sig_transdc_His_kin-like_C"/>
</dbReference>
<dbReference type="Pfam" id="PF02518">
    <property type="entry name" value="HATPase_c"/>
    <property type="match status" value="1"/>
</dbReference>
<dbReference type="SUPFAM" id="SSF55874">
    <property type="entry name" value="ATPase domain of HSP90 chaperone/DNA topoisomerase II/histidine kinase"/>
    <property type="match status" value="1"/>
</dbReference>
<keyword evidence="3" id="KW-0472">Membrane</keyword>
<feature type="transmembrane region" description="Helical" evidence="3">
    <location>
        <begin position="12"/>
        <end position="34"/>
    </location>
</feature>
<dbReference type="InterPro" id="IPR005467">
    <property type="entry name" value="His_kinase_dom"/>
</dbReference>
<accession>E8M3Z4</accession>
<dbReference type="RefSeq" id="WP_008074832.1">
    <property type="nucleotide sequence ID" value="NZ_AEVT01000024.1"/>
</dbReference>
<sequence length="350" mass="38770">MEGRIKRHGRDTLRSLISTTLFCLVIALVTQSIWPSSYLEHMLISFSYGYSAVFSAHIIAWFIPNISTLLTSAMSLASSMCLGTTSAYFVLKKYDNFATIEQLKPVIVLGFVFTCMCFVFFYAHEQRLIAQRESEVAKRKQSEHEKAMVLSQLRQLQSQIEPHFLFNTLANVSVLIEQEPKLAKLMLEKLTDLLRGTLKSSRQESSSLQSELELVDAYLAIQQIRLGARLEYKINNTLNSDITLPPMVLQPLVENAIQHGIEPKVDGGWIRISARDIESHLVIEVEDSGVGIGQQLDTAGHGVGLDNTKQRLLALFGPSASLSLLESSSGGVKAKLTIPITLLNSASSLS</sequence>
<feature type="transmembrane region" description="Helical" evidence="3">
    <location>
        <begin position="46"/>
        <end position="63"/>
    </location>
</feature>
<name>E8M3Z4_PHOS4</name>
<dbReference type="PANTHER" id="PTHR34220">
    <property type="entry name" value="SENSOR HISTIDINE KINASE YPDA"/>
    <property type="match status" value="1"/>
</dbReference>
<dbReference type="AlphaFoldDB" id="E8M3Z4"/>
<comment type="catalytic activity">
    <reaction evidence="1">
        <text>ATP + protein L-histidine = ADP + protein N-phospho-L-histidine.</text>
        <dbReference type="EC" id="2.7.13.3"/>
    </reaction>
</comment>
<dbReference type="Proteomes" id="UP000006228">
    <property type="component" value="Unassembled WGS sequence"/>
</dbReference>
<dbReference type="EC" id="2.7.13.3" evidence="2"/>
<keyword evidence="3" id="KW-0812">Transmembrane</keyword>
<comment type="caution">
    <text evidence="5">The sequence shown here is derived from an EMBL/GenBank/DDBJ whole genome shotgun (WGS) entry which is preliminary data.</text>
</comment>
<protein>
    <recommendedName>
        <fullName evidence="2">histidine kinase</fullName>
        <ecNumber evidence="2">2.7.13.3</ecNumber>
    </recommendedName>
</protein>
<dbReference type="GeneID" id="95568362"/>
<evidence type="ECO:0000259" key="4">
    <source>
        <dbReference type="PROSITE" id="PS50109"/>
    </source>
</evidence>
<dbReference type="InterPro" id="IPR050640">
    <property type="entry name" value="Bact_2-comp_sensor_kinase"/>
</dbReference>
<dbReference type="eggNOG" id="COG2972">
    <property type="taxonomic scope" value="Bacteria"/>
</dbReference>
<evidence type="ECO:0000313" key="5">
    <source>
        <dbReference type="EMBL" id="EGA71246.1"/>
    </source>
</evidence>
<keyword evidence="3" id="KW-1133">Transmembrane helix</keyword>
<evidence type="ECO:0000313" key="6">
    <source>
        <dbReference type="Proteomes" id="UP000006228"/>
    </source>
</evidence>
<dbReference type="EMBL" id="AEVT01000024">
    <property type="protein sequence ID" value="EGA71246.1"/>
    <property type="molecule type" value="Genomic_DNA"/>
</dbReference>
<dbReference type="GO" id="GO:0016020">
    <property type="term" value="C:membrane"/>
    <property type="evidence" value="ECO:0007669"/>
    <property type="project" value="InterPro"/>
</dbReference>
<feature type="transmembrane region" description="Helical" evidence="3">
    <location>
        <begin position="103"/>
        <end position="123"/>
    </location>
</feature>
<feature type="domain" description="Histidine kinase" evidence="4">
    <location>
        <begin position="141"/>
        <end position="342"/>
    </location>
</feature>
<dbReference type="GO" id="GO:0000155">
    <property type="term" value="F:phosphorelay sensor kinase activity"/>
    <property type="evidence" value="ECO:0007669"/>
    <property type="project" value="InterPro"/>
</dbReference>
<reference evidence="5 6" key="1">
    <citation type="journal article" date="2012" name="Int. J. Syst. Evol. Microbiol.">
        <title>Vibrio caribbeanicus sp. nov., isolated from the marine sponge Scleritoderma cyanea.</title>
        <authorList>
            <person name="Hoffmann M."/>
            <person name="Monday S.R."/>
            <person name="Allard M.W."/>
            <person name="Strain E.A."/>
            <person name="Whittaker P."/>
            <person name="Naum M."/>
            <person name="McCarthy P.J."/>
            <person name="Lopez J.V."/>
            <person name="Fischer M."/>
            <person name="Brown E.W."/>
        </authorList>
    </citation>
    <scope>NUCLEOTIDE SEQUENCE [LARGE SCALE GENOMIC DNA]</scope>
    <source>
        <strain evidence="6">DSMZ 21326</strain>
    </source>
</reference>